<evidence type="ECO:0008006" key="3">
    <source>
        <dbReference type="Google" id="ProtNLM"/>
    </source>
</evidence>
<sequence>MPESTAEESAMENLVIALMQALCAEQVLSLAKIGKHLGIRRSQLERLLLLLGHSDGWGGMDYVVQEEQRGRSVITLTEKGRALCAQMQASAE</sequence>
<organism evidence="1 2">
    <name type="scientific">Acidithiobacillus ferriphilus</name>
    <dbReference type="NCBI Taxonomy" id="1689834"/>
    <lineage>
        <taxon>Bacteria</taxon>
        <taxon>Pseudomonadati</taxon>
        <taxon>Pseudomonadota</taxon>
        <taxon>Acidithiobacillia</taxon>
        <taxon>Acidithiobacillales</taxon>
        <taxon>Acidithiobacillaceae</taxon>
        <taxon>Acidithiobacillus</taxon>
    </lineage>
</organism>
<dbReference type="InterPro" id="IPR036390">
    <property type="entry name" value="WH_DNA-bd_sf"/>
</dbReference>
<proteinExistence type="predicted"/>
<dbReference type="InterPro" id="IPR036388">
    <property type="entry name" value="WH-like_DNA-bd_sf"/>
</dbReference>
<evidence type="ECO:0000313" key="1">
    <source>
        <dbReference type="EMBL" id="MEB8514758.1"/>
    </source>
</evidence>
<name>A0ABU6FRS4_9PROT</name>
<dbReference type="RefSeq" id="WP_231104486.1">
    <property type="nucleotide sequence ID" value="NZ_CP151686.1"/>
</dbReference>
<comment type="caution">
    <text evidence="1">The sequence shown here is derived from an EMBL/GenBank/DDBJ whole genome shotgun (WGS) entry which is preliminary data.</text>
</comment>
<dbReference type="Gene3D" id="1.10.10.10">
    <property type="entry name" value="Winged helix-like DNA-binding domain superfamily/Winged helix DNA-binding domain"/>
    <property type="match status" value="1"/>
</dbReference>
<evidence type="ECO:0000313" key="2">
    <source>
        <dbReference type="Proteomes" id="UP001308776"/>
    </source>
</evidence>
<protein>
    <recommendedName>
        <fullName evidence="3">Transcriptional regulator</fullName>
    </recommendedName>
</protein>
<keyword evidence="2" id="KW-1185">Reference proteome</keyword>
<accession>A0ABU6FRS4</accession>
<dbReference type="Proteomes" id="UP001308776">
    <property type="component" value="Unassembled WGS sequence"/>
</dbReference>
<gene>
    <name evidence="1" type="ORF">OW717_12010</name>
</gene>
<dbReference type="EMBL" id="JAQGFR010000231">
    <property type="protein sequence ID" value="MEB8514758.1"/>
    <property type="molecule type" value="Genomic_DNA"/>
</dbReference>
<reference evidence="1 2" key="1">
    <citation type="submission" date="2022-11" db="EMBL/GenBank/DDBJ databases">
        <title>Comparative genomics analysis of Acidithiobacillus ferriphilus.</title>
        <authorList>
            <person name="Ma L."/>
        </authorList>
    </citation>
    <scope>NUCLEOTIDE SEQUENCE [LARGE SCALE GENOMIC DNA]</scope>
    <source>
        <strain evidence="1 2">DY15</strain>
    </source>
</reference>
<dbReference type="SUPFAM" id="SSF46785">
    <property type="entry name" value="Winged helix' DNA-binding domain"/>
    <property type="match status" value="1"/>
</dbReference>